<dbReference type="OMA" id="TIRWIQA"/>
<feature type="domain" description="Methyltransferase" evidence="1">
    <location>
        <begin position="40"/>
        <end position="165"/>
    </location>
</feature>
<keyword evidence="2" id="KW-0808">Transferase</keyword>
<dbReference type="Gene3D" id="3.40.50.150">
    <property type="entry name" value="Vaccinia Virus protein VP39"/>
    <property type="match status" value="1"/>
</dbReference>
<dbReference type="GO" id="GO:0008168">
    <property type="term" value="F:methyltransferase activity"/>
    <property type="evidence" value="ECO:0007669"/>
    <property type="project" value="UniProtKB-KW"/>
</dbReference>
<keyword evidence="3" id="KW-1185">Reference proteome</keyword>
<dbReference type="CDD" id="cd02440">
    <property type="entry name" value="AdoMet_MTases"/>
    <property type="match status" value="1"/>
</dbReference>
<accession>L8WZD2</accession>
<protein>
    <submittedName>
        <fullName evidence="2">Methyltransferase domain-containing protein</fullName>
    </submittedName>
</protein>
<dbReference type="PANTHER" id="PTHR43861:SF1">
    <property type="entry name" value="TRANS-ACONITATE 2-METHYLTRANSFERASE"/>
    <property type="match status" value="1"/>
</dbReference>
<dbReference type="SUPFAM" id="SSF53335">
    <property type="entry name" value="S-adenosyl-L-methionine-dependent methyltransferases"/>
    <property type="match status" value="1"/>
</dbReference>
<dbReference type="AlphaFoldDB" id="L8WZD2"/>
<organism evidence="2 3">
    <name type="scientific">Thanatephorus cucumeris (strain AG1-IA)</name>
    <name type="common">Rice sheath blight fungus</name>
    <name type="synonym">Rhizoctonia solani</name>
    <dbReference type="NCBI Taxonomy" id="983506"/>
    <lineage>
        <taxon>Eukaryota</taxon>
        <taxon>Fungi</taxon>
        <taxon>Dikarya</taxon>
        <taxon>Basidiomycota</taxon>
        <taxon>Agaricomycotina</taxon>
        <taxon>Agaricomycetes</taxon>
        <taxon>Cantharellales</taxon>
        <taxon>Ceratobasidiaceae</taxon>
        <taxon>Rhizoctonia</taxon>
        <taxon>Rhizoctonia solani AG-1</taxon>
    </lineage>
</organism>
<dbReference type="Pfam" id="PF13847">
    <property type="entry name" value="Methyltransf_31"/>
    <property type="match status" value="1"/>
</dbReference>
<sequence length="230" mass="25507">MNAPNRTAECDWKPALYNKGAAFVYSDEYTKPVLDLLSAKPGERIVDLGCGTGELTLRIERIVGPEGLVLGIDSNESMLEKAKANGLKNSILCDIQDLAIPNEFKHLTGTFDAVFTNAVLHWCKRDPRGVVRGAKALLKPGGRFIGDFGGYMAALVEHISLNPSINTLPGSMIDFLRSVFRVSYLKHVDDDEAEDIIQEMSRVCEFDHKDETGTWGFMAVRIRFWAIAPM</sequence>
<dbReference type="HOGENOM" id="CLU_037990_5_3_1"/>
<proteinExistence type="predicted"/>
<keyword evidence="2" id="KW-0489">Methyltransferase</keyword>
<evidence type="ECO:0000313" key="2">
    <source>
        <dbReference type="EMBL" id="ELU42182.1"/>
    </source>
</evidence>
<dbReference type="InterPro" id="IPR029063">
    <property type="entry name" value="SAM-dependent_MTases_sf"/>
</dbReference>
<dbReference type="GO" id="GO:0032259">
    <property type="term" value="P:methylation"/>
    <property type="evidence" value="ECO:0007669"/>
    <property type="project" value="UniProtKB-KW"/>
</dbReference>
<dbReference type="InterPro" id="IPR025714">
    <property type="entry name" value="Methyltranfer_dom"/>
</dbReference>
<evidence type="ECO:0000259" key="1">
    <source>
        <dbReference type="Pfam" id="PF13847"/>
    </source>
</evidence>
<dbReference type="EMBL" id="AFRT01000906">
    <property type="protein sequence ID" value="ELU42182.1"/>
    <property type="molecule type" value="Genomic_DNA"/>
</dbReference>
<reference evidence="2 3" key="1">
    <citation type="journal article" date="2013" name="Nat. Commun.">
        <title>The evolution and pathogenic mechanisms of the rice sheath blight pathogen.</title>
        <authorList>
            <person name="Zheng A."/>
            <person name="Lin R."/>
            <person name="Xu L."/>
            <person name="Qin P."/>
            <person name="Tang C."/>
            <person name="Ai P."/>
            <person name="Zhang D."/>
            <person name="Liu Y."/>
            <person name="Sun Z."/>
            <person name="Feng H."/>
            <person name="Wang Y."/>
            <person name="Chen Y."/>
            <person name="Liang X."/>
            <person name="Fu R."/>
            <person name="Li Q."/>
            <person name="Zhang J."/>
            <person name="Yu X."/>
            <person name="Xie Z."/>
            <person name="Ding L."/>
            <person name="Guan P."/>
            <person name="Tang J."/>
            <person name="Liang Y."/>
            <person name="Wang S."/>
            <person name="Deng Q."/>
            <person name="Li S."/>
            <person name="Zhu J."/>
            <person name="Wang L."/>
            <person name="Liu H."/>
            <person name="Li P."/>
        </authorList>
    </citation>
    <scope>NUCLEOTIDE SEQUENCE [LARGE SCALE GENOMIC DNA]</scope>
    <source>
        <strain evidence="3">AG-1 IA</strain>
    </source>
</reference>
<evidence type="ECO:0000313" key="3">
    <source>
        <dbReference type="Proteomes" id="UP000011668"/>
    </source>
</evidence>
<dbReference type="STRING" id="983506.L8WZD2"/>
<dbReference type="Proteomes" id="UP000011668">
    <property type="component" value="Unassembled WGS sequence"/>
</dbReference>
<name>L8WZD2_THACA</name>
<dbReference type="PANTHER" id="PTHR43861">
    <property type="entry name" value="TRANS-ACONITATE 2-METHYLTRANSFERASE-RELATED"/>
    <property type="match status" value="1"/>
</dbReference>
<dbReference type="OrthoDB" id="10017101at2759"/>
<gene>
    <name evidence="2" type="ORF">AG1IA_03781</name>
</gene>
<comment type="caution">
    <text evidence="2">The sequence shown here is derived from an EMBL/GenBank/DDBJ whole genome shotgun (WGS) entry which is preliminary data.</text>
</comment>